<dbReference type="EMBL" id="ML179063">
    <property type="protein sequence ID" value="THV03735.1"/>
    <property type="molecule type" value="Genomic_DNA"/>
</dbReference>
<feature type="signal peptide" evidence="1">
    <location>
        <begin position="1"/>
        <end position="23"/>
    </location>
</feature>
<accession>A0A4S8MLP0</accession>
<protein>
    <submittedName>
        <fullName evidence="2">Uncharacterized protein</fullName>
    </submittedName>
</protein>
<name>A0A4S8MLP0_DENBC</name>
<dbReference type="AlphaFoldDB" id="A0A4S8MLP0"/>
<evidence type="ECO:0000313" key="3">
    <source>
        <dbReference type="Proteomes" id="UP000297245"/>
    </source>
</evidence>
<keyword evidence="1" id="KW-0732">Signal</keyword>
<keyword evidence="3" id="KW-1185">Reference proteome</keyword>
<dbReference type="Proteomes" id="UP000297245">
    <property type="component" value="Unassembled WGS sequence"/>
</dbReference>
<sequence length="257" mass="27991">MQFLKLYNFVAFLLTTTGHGVLAAPTNSAVSCAGFDFREDGGRSLCSQEAAYKWDGESTTVKQGHDTSSTCDHVLEISVAVKVIRTRFCPGMDGSKTLTDQEKTSSLKKLRQIINAGVPSQQRNTFFVTTASEQVKGRAVQRWLKDRVFKATMFVNSEKTSANLKASYSPQKLIAVGNYLSKTEANSVKVGNLIDNALAAEAAKIYVIEQKKGKFSLAAGKSTKDTWGAFLEWYKEVVMAAEADMNSGAQVSNSGQK</sequence>
<evidence type="ECO:0000313" key="2">
    <source>
        <dbReference type="EMBL" id="THV03735.1"/>
    </source>
</evidence>
<feature type="chain" id="PRO_5020818456" evidence="1">
    <location>
        <begin position="24"/>
        <end position="257"/>
    </location>
</feature>
<dbReference type="PROSITE" id="PS51257">
    <property type="entry name" value="PROKAR_LIPOPROTEIN"/>
    <property type="match status" value="1"/>
</dbReference>
<organism evidence="2 3">
    <name type="scientific">Dendrothele bispora (strain CBS 962.96)</name>
    <dbReference type="NCBI Taxonomy" id="1314807"/>
    <lineage>
        <taxon>Eukaryota</taxon>
        <taxon>Fungi</taxon>
        <taxon>Dikarya</taxon>
        <taxon>Basidiomycota</taxon>
        <taxon>Agaricomycotina</taxon>
        <taxon>Agaricomycetes</taxon>
        <taxon>Agaricomycetidae</taxon>
        <taxon>Agaricales</taxon>
        <taxon>Agaricales incertae sedis</taxon>
        <taxon>Dendrothele</taxon>
    </lineage>
</organism>
<gene>
    <name evidence="2" type="ORF">K435DRAFT_851522</name>
</gene>
<proteinExistence type="predicted"/>
<reference evidence="2 3" key="1">
    <citation type="journal article" date="2019" name="Nat. Ecol. Evol.">
        <title>Megaphylogeny resolves global patterns of mushroom evolution.</title>
        <authorList>
            <person name="Varga T."/>
            <person name="Krizsan K."/>
            <person name="Foldi C."/>
            <person name="Dima B."/>
            <person name="Sanchez-Garcia M."/>
            <person name="Sanchez-Ramirez S."/>
            <person name="Szollosi G.J."/>
            <person name="Szarkandi J.G."/>
            <person name="Papp V."/>
            <person name="Albert L."/>
            <person name="Andreopoulos W."/>
            <person name="Angelini C."/>
            <person name="Antonin V."/>
            <person name="Barry K.W."/>
            <person name="Bougher N.L."/>
            <person name="Buchanan P."/>
            <person name="Buyck B."/>
            <person name="Bense V."/>
            <person name="Catcheside P."/>
            <person name="Chovatia M."/>
            <person name="Cooper J."/>
            <person name="Damon W."/>
            <person name="Desjardin D."/>
            <person name="Finy P."/>
            <person name="Geml J."/>
            <person name="Haridas S."/>
            <person name="Hughes K."/>
            <person name="Justo A."/>
            <person name="Karasinski D."/>
            <person name="Kautmanova I."/>
            <person name="Kiss B."/>
            <person name="Kocsube S."/>
            <person name="Kotiranta H."/>
            <person name="LaButti K.M."/>
            <person name="Lechner B.E."/>
            <person name="Liimatainen K."/>
            <person name="Lipzen A."/>
            <person name="Lukacs Z."/>
            <person name="Mihaltcheva S."/>
            <person name="Morgado L.N."/>
            <person name="Niskanen T."/>
            <person name="Noordeloos M.E."/>
            <person name="Ohm R.A."/>
            <person name="Ortiz-Santana B."/>
            <person name="Ovrebo C."/>
            <person name="Racz N."/>
            <person name="Riley R."/>
            <person name="Savchenko A."/>
            <person name="Shiryaev A."/>
            <person name="Soop K."/>
            <person name="Spirin V."/>
            <person name="Szebenyi C."/>
            <person name="Tomsovsky M."/>
            <person name="Tulloss R.E."/>
            <person name="Uehling J."/>
            <person name="Grigoriev I.V."/>
            <person name="Vagvolgyi C."/>
            <person name="Papp T."/>
            <person name="Martin F.M."/>
            <person name="Miettinen O."/>
            <person name="Hibbett D.S."/>
            <person name="Nagy L.G."/>
        </authorList>
    </citation>
    <scope>NUCLEOTIDE SEQUENCE [LARGE SCALE GENOMIC DNA]</scope>
    <source>
        <strain evidence="2 3">CBS 962.96</strain>
    </source>
</reference>
<dbReference type="OrthoDB" id="2935717at2759"/>
<evidence type="ECO:0000256" key="1">
    <source>
        <dbReference type="SAM" id="SignalP"/>
    </source>
</evidence>